<dbReference type="AlphaFoldDB" id="A0A4R5QB44"/>
<name>A0A4R5QB44_9PROT</name>
<accession>A0A4R5QB44</accession>
<gene>
    <name evidence="1" type="ORF">E2C06_23015</name>
</gene>
<proteinExistence type="predicted"/>
<sequence length="466" mass="49041">MGATCPILHDTFEDRAIRDAALRELDLNLDSKLELQPRYLPRMPGAEAINRCKNTTSNENDFGQCISKAFLDQHQTQIACFSRLTSGERLSCFAQNANNQEFTALIGCLAGGRPTPDKVAACVTRSDVQTQVNQVRNCVGGSPSARSALGCLSDRIPQQQRQAAECLASSAGSSDTLRCFDSISPDVRRARLVADCFSMDAANAVIAQCVATQTGGPVQNVMACVSNPDKAAAILCAAGDNSTTRAINRVRQCASAGRDVSSVIASCTDGLLDPRTRQTASCVAEARGNRAEIAGCAAGAVLPPEAARIVGCATSSQGPTDFALCAAAPSMNEEWRIAAECAVQSGGEPLSFAGCTAGRLTIREFTKCLGGEIGKDCFGPNNTIVVGLNNAFRDITQGPGRNNEVVRAVQAIVDATGGGPNSFVRNPSQIWGGPNSVFNNPGQILGGDGSVFKDPGQVFDPRRWRF</sequence>
<dbReference type="OrthoDB" id="8253771at2"/>
<evidence type="ECO:0000313" key="2">
    <source>
        <dbReference type="Proteomes" id="UP000295096"/>
    </source>
</evidence>
<evidence type="ECO:0000313" key="1">
    <source>
        <dbReference type="EMBL" id="TDH60284.1"/>
    </source>
</evidence>
<organism evidence="1 2">
    <name type="scientific">Dankookia rubra</name>
    <dbReference type="NCBI Taxonomy" id="1442381"/>
    <lineage>
        <taxon>Bacteria</taxon>
        <taxon>Pseudomonadati</taxon>
        <taxon>Pseudomonadota</taxon>
        <taxon>Alphaproteobacteria</taxon>
        <taxon>Acetobacterales</taxon>
        <taxon>Roseomonadaceae</taxon>
        <taxon>Dankookia</taxon>
    </lineage>
</organism>
<dbReference type="EMBL" id="SMSJ01000041">
    <property type="protein sequence ID" value="TDH60284.1"/>
    <property type="molecule type" value="Genomic_DNA"/>
</dbReference>
<dbReference type="Proteomes" id="UP000295096">
    <property type="component" value="Unassembled WGS sequence"/>
</dbReference>
<comment type="caution">
    <text evidence="1">The sequence shown here is derived from an EMBL/GenBank/DDBJ whole genome shotgun (WGS) entry which is preliminary data.</text>
</comment>
<dbReference type="RefSeq" id="WP_133290940.1">
    <property type="nucleotide sequence ID" value="NZ_SMSJ01000041.1"/>
</dbReference>
<keyword evidence="2" id="KW-1185">Reference proteome</keyword>
<reference evidence="1 2" key="1">
    <citation type="journal article" date="2016" name="J. Microbiol.">
        <title>Dankookia rubra gen. nov., sp. nov., an alphaproteobacterium isolated from sediment of a shallow stream.</title>
        <authorList>
            <person name="Kim W.H."/>
            <person name="Kim D.H."/>
            <person name="Kang K."/>
            <person name="Ahn T.Y."/>
        </authorList>
    </citation>
    <scope>NUCLEOTIDE SEQUENCE [LARGE SCALE GENOMIC DNA]</scope>
    <source>
        <strain evidence="1 2">JCM30602</strain>
    </source>
</reference>
<protein>
    <submittedName>
        <fullName evidence="1">Uncharacterized protein</fullName>
    </submittedName>
</protein>